<dbReference type="InParanoid" id="A0A423PHU0"/>
<dbReference type="InterPro" id="IPR009387">
    <property type="entry name" value="HigB-2"/>
</dbReference>
<sequence length="103" mass="11877">MVIAETSIFTQCITQILDDDAYSKLQHYLAMYPDAGALIQNTGGIRKVRWALPNTGKSGGIRVIYFWRRSHDQIIMLLAYKKSRQENLTDDQKKTLKQIVSTW</sequence>
<organism evidence="1 2">
    <name type="scientific">Salinisphaera japonica YTM-1</name>
    <dbReference type="NCBI Taxonomy" id="1209778"/>
    <lineage>
        <taxon>Bacteria</taxon>
        <taxon>Pseudomonadati</taxon>
        <taxon>Pseudomonadota</taxon>
        <taxon>Gammaproteobacteria</taxon>
        <taxon>Salinisphaerales</taxon>
        <taxon>Salinisphaeraceae</taxon>
        <taxon>Salinisphaera</taxon>
    </lineage>
</organism>
<accession>A0A423PHU0</accession>
<dbReference type="OrthoDB" id="197283at2"/>
<gene>
    <name evidence="1" type="ORF">SAJA_13360</name>
</gene>
<proteinExistence type="predicted"/>
<name>A0A423PHU0_9GAMM</name>
<keyword evidence="1" id="KW-0648">Protein biosynthesis</keyword>
<evidence type="ECO:0000313" key="2">
    <source>
        <dbReference type="Proteomes" id="UP000285310"/>
    </source>
</evidence>
<keyword evidence="1" id="KW-0251">Elongation factor</keyword>
<dbReference type="Pfam" id="PF06296">
    <property type="entry name" value="RelE"/>
    <property type="match status" value="1"/>
</dbReference>
<dbReference type="GO" id="GO:0003746">
    <property type="term" value="F:translation elongation factor activity"/>
    <property type="evidence" value="ECO:0007669"/>
    <property type="project" value="UniProtKB-KW"/>
</dbReference>
<dbReference type="Proteomes" id="UP000285310">
    <property type="component" value="Unassembled WGS sequence"/>
</dbReference>
<protein>
    <submittedName>
        <fullName evidence="1">Transcription elongation factor GreB</fullName>
    </submittedName>
</protein>
<evidence type="ECO:0000313" key="1">
    <source>
        <dbReference type="EMBL" id="ROO25202.1"/>
    </source>
</evidence>
<dbReference type="AlphaFoldDB" id="A0A423PHU0"/>
<dbReference type="PIRSF" id="PIRSF039032">
    <property type="entry name" value="HigB-2"/>
    <property type="match status" value="1"/>
</dbReference>
<dbReference type="EMBL" id="AYKG01000052">
    <property type="protein sequence ID" value="ROO25202.1"/>
    <property type="molecule type" value="Genomic_DNA"/>
</dbReference>
<keyword evidence="2" id="KW-1185">Reference proteome</keyword>
<comment type="caution">
    <text evidence="1">The sequence shown here is derived from an EMBL/GenBank/DDBJ whole genome shotgun (WGS) entry which is preliminary data.</text>
</comment>
<dbReference type="RefSeq" id="WP_123659128.1">
    <property type="nucleotide sequence ID" value="NZ_AYKG01000052.1"/>
</dbReference>
<reference evidence="1 2" key="1">
    <citation type="submission" date="2013-10" db="EMBL/GenBank/DDBJ databases">
        <title>Salinisphaera japonica YTM-1 Genome Sequencing.</title>
        <authorList>
            <person name="Lai Q."/>
            <person name="Li C."/>
            <person name="Shao Z."/>
        </authorList>
    </citation>
    <scope>NUCLEOTIDE SEQUENCE [LARGE SCALE GENOMIC DNA]</scope>
    <source>
        <strain evidence="1 2">YTM-1</strain>
    </source>
</reference>